<dbReference type="InterPro" id="IPR019819">
    <property type="entry name" value="Carboxylesterase_B_CS"/>
</dbReference>
<dbReference type="FunFam" id="3.40.50.1820:FF:000316">
    <property type="entry name" value="Carboxylic ester hydrolase"/>
    <property type="match status" value="1"/>
</dbReference>
<proteinExistence type="inferred from homology"/>
<keyword evidence="6" id="KW-1185">Reference proteome</keyword>
<evidence type="ECO:0000256" key="3">
    <source>
        <dbReference type="RuleBase" id="RU361235"/>
    </source>
</evidence>
<dbReference type="InterPro" id="IPR029058">
    <property type="entry name" value="AB_hydrolase_fold"/>
</dbReference>
<dbReference type="ESTHER" id="9euro-a0a0f8utx2">
    <property type="family name" value="Fungal_carboxylesterase_lipase"/>
</dbReference>
<evidence type="ECO:0000313" key="6">
    <source>
        <dbReference type="Proteomes" id="UP000034947"/>
    </source>
</evidence>
<keyword evidence="2 3" id="KW-0378">Hydrolase</keyword>
<dbReference type="AlphaFoldDB" id="A0A0F8UTX2"/>
<feature type="signal peptide" evidence="3">
    <location>
        <begin position="1"/>
        <end position="24"/>
    </location>
</feature>
<dbReference type="EC" id="3.1.1.-" evidence="3"/>
<dbReference type="InterPro" id="IPR050309">
    <property type="entry name" value="Type-B_Carboxylest/Lipase"/>
</dbReference>
<comment type="similarity">
    <text evidence="1 3">Belongs to the type-B carboxylesterase/lipase family.</text>
</comment>
<feature type="domain" description="Carboxylesterase type B" evidence="4">
    <location>
        <begin position="34"/>
        <end position="512"/>
    </location>
</feature>
<feature type="chain" id="PRO_5005117476" description="Carboxylic ester hydrolase" evidence="3">
    <location>
        <begin position="25"/>
        <end position="563"/>
    </location>
</feature>
<dbReference type="PROSITE" id="PS00122">
    <property type="entry name" value="CARBOXYLESTERASE_B_1"/>
    <property type="match status" value="1"/>
</dbReference>
<evidence type="ECO:0000256" key="1">
    <source>
        <dbReference type="ARBA" id="ARBA00005964"/>
    </source>
</evidence>
<dbReference type="PANTHER" id="PTHR11559">
    <property type="entry name" value="CARBOXYLESTERASE"/>
    <property type="match status" value="1"/>
</dbReference>
<protein>
    <recommendedName>
        <fullName evidence="3">Carboxylic ester hydrolase</fullName>
        <ecNumber evidence="3">3.1.1.-</ecNumber>
    </recommendedName>
</protein>
<dbReference type="Pfam" id="PF00135">
    <property type="entry name" value="COesterase"/>
    <property type="match status" value="1"/>
</dbReference>
<reference evidence="5 6" key="1">
    <citation type="submission" date="2015-02" db="EMBL/GenBank/DDBJ databases">
        <title>Draft Genome Sequences of Two Closely-Related Aflatoxigenic Aspergillus Species Obtained from the Cote d'Ivoire.</title>
        <authorList>
            <person name="Moore G.G."/>
            <person name="Beltz S.B."/>
            <person name="Mack B.M."/>
        </authorList>
    </citation>
    <scope>NUCLEOTIDE SEQUENCE [LARGE SCALE GENOMIC DNA]</scope>
    <source>
        <strain evidence="5 6">SRRC1432</strain>
    </source>
</reference>
<dbReference type="InterPro" id="IPR019826">
    <property type="entry name" value="Carboxylesterase_B_AS"/>
</dbReference>
<accession>A0A0F8UTX2</accession>
<evidence type="ECO:0000259" key="4">
    <source>
        <dbReference type="Pfam" id="PF00135"/>
    </source>
</evidence>
<dbReference type="VEuPathDB" id="FungiDB:P175DRAFT_0496936"/>
<dbReference type="SUPFAM" id="SSF53474">
    <property type="entry name" value="alpha/beta-Hydrolases"/>
    <property type="match status" value="1"/>
</dbReference>
<name>A0A0F8UTX2_9EURO</name>
<dbReference type="Proteomes" id="UP000034947">
    <property type="component" value="Unassembled WGS sequence"/>
</dbReference>
<keyword evidence="3" id="KW-0732">Signal</keyword>
<dbReference type="Gene3D" id="3.40.50.1820">
    <property type="entry name" value="alpha/beta hydrolase"/>
    <property type="match status" value="1"/>
</dbReference>
<evidence type="ECO:0000256" key="2">
    <source>
        <dbReference type="ARBA" id="ARBA00022801"/>
    </source>
</evidence>
<dbReference type="OrthoDB" id="408631at2759"/>
<dbReference type="InterPro" id="IPR002018">
    <property type="entry name" value="CarbesteraseB"/>
</dbReference>
<gene>
    <name evidence="5" type="ORF">AOCH_007068</name>
</gene>
<evidence type="ECO:0000313" key="5">
    <source>
        <dbReference type="EMBL" id="KKK23039.1"/>
    </source>
</evidence>
<sequence length="563" mass="60763">MIRMVRRMLERLTLLIALFAVASARQVVVDLGYARYSGQALSNGVAQWLGVRYAEPPLGPLRFAAPQDPEDIEGIQDASEHGPLCIPTGEYPIPSNTSEDCLYLDVYAPAGFRGSSSKLLPVFVFIQGGGFNSNGNAYYNGTGLIQAANMGIVVVNFNYRVGPYGFLSGAEVSKDGSLNNGLKDQIQVLKWVQEYISNFGGDPNHVVIGGASAGAASVTLLLSAYGGRDDGLFHAAAAESQSFATMLTVEESQFAYNNLVIRTGCTSSPDTLACLRSLDINTLQQSNIATSLPGAQQAPLYFYAPVLDEDLVPDYTYRLFEDGRFLKNLPVIFGDVTNEGTRFVPANISSPAQADTFLQAQFPALQLSHLAHINALYLQPNQTVSFPDSAPYWRPTSNAYGDMRYTCPGIAMSSIYAAASSSASKSWNYHYAVQDPMDEASGVGVYHVAETAAIWGPQYVSNSVPSSYFTTNAAIVPVVQAYWTSFIRSFDPNTYRSPGSPVWESWNGDSSGATAATTSAASESGGTGKRIFLRTGETRMESVPVEQRERCDYLIGIGVDIKQ</sequence>
<dbReference type="EMBL" id="JYKN01000789">
    <property type="protein sequence ID" value="KKK23039.1"/>
    <property type="molecule type" value="Genomic_DNA"/>
</dbReference>
<organism evidence="5 6">
    <name type="scientific">Aspergillus ochraceoroseus</name>
    <dbReference type="NCBI Taxonomy" id="138278"/>
    <lineage>
        <taxon>Eukaryota</taxon>
        <taxon>Fungi</taxon>
        <taxon>Dikarya</taxon>
        <taxon>Ascomycota</taxon>
        <taxon>Pezizomycotina</taxon>
        <taxon>Eurotiomycetes</taxon>
        <taxon>Eurotiomycetidae</taxon>
        <taxon>Eurotiales</taxon>
        <taxon>Aspergillaceae</taxon>
        <taxon>Aspergillus</taxon>
        <taxon>Aspergillus subgen. Nidulantes</taxon>
    </lineage>
</organism>
<dbReference type="PROSITE" id="PS00941">
    <property type="entry name" value="CARBOXYLESTERASE_B_2"/>
    <property type="match status" value="1"/>
</dbReference>
<dbReference type="GO" id="GO:0016787">
    <property type="term" value="F:hydrolase activity"/>
    <property type="evidence" value="ECO:0007669"/>
    <property type="project" value="UniProtKB-KW"/>
</dbReference>
<comment type="caution">
    <text evidence="5">The sequence shown here is derived from an EMBL/GenBank/DDBJ whole genome shotgun (WGS) entry which is preliminary data.</text>
</comment>